<dbReference type="SUPFAM" id="SSF52540">
    <property type="entry name" value="P-loop containing nucleoside triphosphate hydrolases"/>
    <property type="match status" value="1"/>
</dbReference>
<dbReference type="Gene3D" id="3.40.50.300">
    <property type="entry name" value="P-loop containing nucleotide triphosphate hydrolases"/>
    <property type="match status" value="1"/>
</dbReference>
<organism evidence="4">
    <name type="scientific">Corethron hystrix</name>
    <dbReference type="NCBI Taxonomy" id="216773"/>
    <lineage>
        <taxon>Eukaryota</taxon>
        <taxon>Sar</taxon>
        <taxon>Stramenopiles</taxon>
        <taxon>Ochrophyta</taxon>
        <taxon>Bacillariophyta</taxon>
        <taxon>Coscinodiscophyceae</taxon>
        <taxon>Corethrophycidae</taxon>
        <taxon>Corethrales</taxon>
        <taxon>Corethraceae</taxon>
        <taxon>Corethron</taxon>
    </lineage>
</organism>
<proteinExistence type="predicted"/>
<evidence type="ECO:0000313" key="4">
    <source>
        <dbReference type="EMBL" id="CAD8892927.1"/>
    </source>
</evidence>
<protein>
    <recommendedName>
        <fullName evidence="3">AAA+ ATPase domain-containing protein</fullName>
    </recommendedName>
</protein>
<dbReference type="CDD" id="cd19481">
    <property type="entry name" value="RecA-like_protease"/>
    <property type="match status" value="1"/>
</dbReference>
<keyword evidence="1" id="KW-0547">Nucleotide-binding</keyword>
<evidence type="ECO:0000256" key="2">
    <source>
        <dbReference type="ARBA" id="ARBA00022840"/>
    </source>
</evidence>
<dbReference type="GO" id="GO:0005524">
    <property type="term" value="F:ATP binding"/>
    <property type="evidence" value="ECO:0007669"/>
    <property type="project" value="UniProtKB-KW"/>
</dbReference>
<dbReference type="InterPro" id="IPR003959">
    <property type="entry name" value="ATPase_AAA_core"/>
</dbReference>
<dbReference type="SMART" id="SM00382">
    <property type="entry name" value="AAA"/>
    <property type="match status" value="1"/>
</dbReference>
<dbReference type="Pfam" id="PF00004">
    <property type="entry name" value="AAA"/>
    <property type="match status" value="1"/>
</dbReference>
<dbReference type="EMBL" id="HBFR01027822">
    <property type="protein sequence ID" value="CAD8892927.1"/>
    <property type="molecule type" value="Transcribed_RNA"/>
</dbReference>
<dbReference type="PANTHER" id="PTHR23077">
    <property type="entry name" value="AAA-FAMILY ATPASE"/>
    <property type="match status" value="1"/>
</dbReference>
<dbReference type="GO" id="GO:0016887">
    <property type="term" value="F:ATP hydrolysis activity"/>
    <property type="evidence" value="ECO:0007669"/>
    <property type="project" value="InterPro"/>
</dbReference>
<keyword evidence="2" id="KW-0067">ATP-binding</keyword>
<dbReference type="InterPro" id="IPR027417">
    <property type="entry name" value="P-loop_NTPase"/>
</dbReference>
<reference evidence="4" key="1">
    <citation type="submission" date="2021-01" db="EMBL/GenBank/DDBJ databases">
        <authorList>
            <person name="Corre E."/>
            <person name="Pelletier E."/>
            <person name="Niang G."/>
            <person name="Scheremetjew M."/>
            <person name="Finn R."/>
            <person name="Kale V."/>
            <person name="Holt S."/>
            <person name="Cochrane G."/>
            <person name="Meng A."/>
            <person name="Brown T."/>
            <person name="Cohen L."/>
        </authorList>
    </citation>
    <scope>NUCLEOTIDE SEQUENCE</scope>
    <source>
        <strain evidence="4">308</strain>
    </source>
</reference>
<dbReference type="InterPro" id="IPR050168">
    <property type="entry name" value="AAA_ATPase_domain"/>
</dbReference>
<name>A0A7S1FVY0_9STRA</name>
<evidence type="ECO:0000256" key="1">
    <source>
        <dbReference type="ARBA" id="ARBA00022741"/>
    </source>
</evidence>
<evidence type="ECO:0000259" key="3">
    <source>
        <dbReference type="SMART" id="SM00382"/>
    </source>
</evidence>
<sequence length="786" mass="87029">MVEMRGRIGISLFYFYCLHSNEKNTSSAFVVSPAWPHRHPAKFQLRAESEGFHPSENTFDVMKKLDVRLEALERSAPDSLAGFYEADLHSFSVRPGSRRFSVTSTLFSLEAVASARQDLFGSVADLDLDDPSGVRETSGGKISLRRVLEATLASDWNEHDLFQVPLLVHVLLSMDGERTLLGPRAMDEVTADRLRRLISALLASRPKRRNGSQQPLSEYLIFLVARAMATLNDSATAFKIPEIEGVISTGNENESAIGVGGLPAKALPDGASSQLSLGLSRCCEVGQNELCRQLAYKISGDTGNFDITRLAYSLLTYTTSAKAMSGTAGIELIPGEGPTVGSVVGPANKKLMREALKAFFDEQNEDGLWDKGQPIYKTFRKTGRNVGNAFVFSTDTLGSLLEYLPAEYFRPHLGALQKSLTWIETHQTEEMMASYCDNESSKCYGTVLKGWGSPHLTADAGPQAWSTAQTLTCIFRMRKVIRQLMHRDVMAEFGGVSIAGGPRMSAWERLLDTDLGDPRSEHRTLKEVLEERMVVPFAKDFTAPSYGASYSGILFGPPGTAKTTICEALAERMGWDFLVIDTVAFLEDGLANVASRIRYVFARLMELEKCVILFDEIEEFCLDRETPGIGMESRMLTTSMLTAINDLRRKKRSVFFMATNRLRAFDSAITRPGRFDMQLFVGTPNLDARCIQFCDKLASSPITNEQSSAAEAVYRTFLTKVWSEDAMFMNYLEGMQFASSCADVIMREGDLSEEAMASILNTQAAVMTVRGTVRDEYIASMDMSRL</sequence>
<dbReference type="InterPro" id="IPR003593">
    <property type="entry name" value="AAA+_ATPase"/>
</dbReference>
<dbReference type="Gene3D" id="1.10.8.60">
    <property type="match status" value="1"/>
</dbReference>
<dbReference type="PANTHER" id="PTHR23077:SF171">
    <property type="entry name" value="NUCLEAR VALOSIN-CONTAINING PROTEIN-LIKE"/>
    <property type="match status" value="1"/>
</dbReference>
<feature type="domain" description="AAA+ ATPase" evidence="3">
    <location>
        <begin position="548"/>
        <end position="685"/>
    </location>
</feature>
<gene>
    <name evidence="4" type="ORF">CHYS00102_LOCUS20136</name>
</gene>
<dbReference type="AlphaFoldDB" id="A0A7S1FVY0"/>
<accession>A0A7S1FVY0</accession>